<dbReference type="EMBL" id="MK500441">
    <property type="protein sequence ID" value="QBK89807.1"/>
    <property type="molecule type" value="Genomic_DNA"/>
</dbReference>
<feature type="domain" description="SKP1 component dimerisation" evidence="3">
    <location>
        <begin position="123"/>
        <end position="171"/>
    </location>
</feature>
<accession>A0A481Z247</accession>
<dbReference type="GO" id="GO:0006511">
    <property type="term" value="P:ubiquitin-dependent protein catabolic process"/>
    <property type="evidence" value="ECO:0007669"/>
    <property type="project" value="InterPro"/>
</dbReference>
<dbReference type="InterPro" id="IPR016072">
    <property type="entry name" value="Skp1_comp_dimer"/>
</dbReference>
<dbReference type="InterPro" id="IPR001232">
    <property type="entry name" value="SKP1-like"/>
</dbReference>
<evidence type="ECO:0000256" key="2">
    <source>
        <dbReference type="SAM" id="MobiDB-lite"/>
    </source>
</evidence>
<name>A0A481Z247_9VIRU</name>
<proteinExistence type="predicted"/>
<evidence type="ECO:0000256" key="1">
    <source>
        <dbReference type="ARBA" id="ARBA00022786"/>
    </source>
</evidence>
<dbReference type="Pfam" id="PF01466">
    <property type="entry name" value="Skp1"/>
    <property type="match status" value="1"/>
</dbReference>
<evidence type="ECO:0000259" key="3">
    <source>
        <dbReference type="Pfam" id="PF01466"/>
    </source>
</evidence>
<reference evidence="5" key="1">
    <citation type="journal article" date="2019" name="MBio">
        <title>Virus Genomes from Deep Sea Sediments Expand the Ocean Megavirome and Support Independent Origins of Viral Gigantism.</title>
        <authorList>
            <person name="Backstrom D."/>
            <person name="Yutin N."/>
            <person name="Jorgensen S.L."/>
            <person name="Dharamshi J."/>
            <person name="Homa F."/>
            <person name="Zaremba-Niedwiedzka K."/>
            <person name="Spang A."/>
            <person name="Wolf Y.I."/>
            <person name="Koonin E.V."/>
            <person name="Ettema T.J."/>
        </authorList>
    </citation>
    <scope>NUCLEOTIDE SEQUENCE</scope>
</reference>
<feature type="domain" description="SKP1 component POZ" evidence="4">
    <location>
        <begin position="2"/>
        <end position="66"/>
    </location>
</feature>
<organism evidence="5">
    <name type="scientific">Pithovirus LCPAC101</name>
    <dbReference type="NCBI Taxonomy" id="2506586"/>
    <lineage>
        <taxon>Viruses</taxon>
        <taxon>Pithoviruses</taxon>
    </lineage>
</organism>
<gene>
    <name evidence="5" type="ORF">LCPAC101_00900</name>
</gene>
<dbReference type="Pfam" id="PF03931">
    <property type="entry name" value="Skp1_POZ"/>
    <property type="match status" value="1"/>
</dbReference>
<dbReference type="SMART" id="SM00512">
    <property type="entry name" value="Skp1"/>
    <property type="match status" value="1"/>
</dbReference>
<dbReference type="InterPro" id="IPR036296">
    <property type="entry name" value="SKP1-like_dim_sf"/>
</dbReference>
<dbReference type="PANTHER" id="PTHR11165">
    <property type="entry name" value="SKP1"/>
    <property type="match status" value="1"/>
</dbReference>
<sequence>MSIFLKASDSDELIKVDVAVTKMIRTVDDMIEEFGEDAGKEGTPILLGAVSHSNLLKVIEFCEYHHLNDPKTTGEKEKGEEKEEEDEKKKEKVEISPWDKKFCEMPQSELFSLINAANFLDVKPLISITCKTVANIIKGSKSVVELRKLFHIKNDYTEEEEDKIRKENEWITGNA</sequence>
<dbReference type="Gene3D" id="3.30.710.10">
    <property type="entry name" value="Potassium Channel Kv1.1, Chain A"/>
    <property type="match status" value="1"/>
</dbReference>
<keyword evidence="1" id="KW-0833">Ubl conjugation pathway</keyword>
<dbReference type="SUPFAM" id="SSF81382">
    <property type="entry name" value="Skp1 dimerisation domain-like"/>
    <property type="match status" value="1"/>
</dbReference>
<evidence type="ECO:0000313" key="5">
    <source>
        <dbReference type="EMBL" id="QBK89807.1"/>
    </source>
</evidence>
<protein>
    <submittedName>
        <fullName evidence="5">Skp1 family protein</fullName>
    </submittedName>
</protein>
<dbReference type="InterPro" id="IPR011333">
    <property type="entry name" value="SKP1/BTB/POZ_sf"/>
</dbReference>
<dbReference type="InterPro" id="IPR016073">
    <property type="entry name" value="Skp1_comp_POZ"/>
</dbReference>
<feature type="region of interest" description="Disordered" evidence="2">
    <location>
        <begin position="70"/>
        <end position="92"/>
    </location>
</feature>
<evidence type="ECO:0000259" key="4">
    <source>
        <dbReference type="Pfam" id="PF03931"/>
    </source>
</evidence>
<dbReference type="SUPFAM" id="SSF54695">
    <property type="entry name" value="POZ domain"/>
    <property type="match status" value="1"/>
</dbReference>
<dbReference type="InterPro" id="IPR016897">
    <property type="entry name" value="SKP1"/>
</dbReference>
<dbReference type="PIRSF" id="PIRSF028729">
    <property type="entry name" value="E3_ubiquit_lig_SCF_Skp"/>
    <property type="match status" value="1"/>
</dbReference>